<name>A0A7J6LD90_PERCH</name>
<protein>
    <submittedName>
        <fullName evidence="2">Uncharacterized protein</fullName>
    </submittedName>
</protein>
<feature type="region of interest" description="Disordered" evidence="1">
    <location>
        <begin position="1"/>
        <end position="53"/>
    </location>
</feature>
<gene>
    <name evidence="2" type="ORF">FOL47_008576</name>
</gene>
<dbReference type="Proteomes" id="UP000591131">
    <property type="component" value="Unassembled WGS sequence"/>
</dbReference>
<dbReference type="AlphaFoldDB" id="A0A7J6LD90"/>
<feature type="compositionally biased region" description="Low complexity" evidence="1">
    <location>
        <begin position="166"/>
        <end position="175"/>
    </location>
</feature>
<feature type="region of interest" description="Disordered" evidence="1">
    <location>
        <begin position="202"/>
        <end position="222"/>
    </location>
</feature>
<organism evidence="2 3">
    <name type="scientific">Perkinsus chesapeaki</name>
    <name type="common">Clam parasite</name>
    <name type="synonym">Perkinsus andrewsi</name>
    <dbReference type="NCBI Taxonomy" id="330153"/>
    <lineage>
        <taxon>Eukaryota</taxon>
        <taxon>Sar</taxon>
        <taxon>Alveolata</taxon>
        <taxon>Perkinsozoa</taxon>
        <taxon>Perkinsea</taxon>
        <taxon>Perkinsida</taxon>
        <taxon>Perkinsidae</taxon>
        <taxon>Perkinsus</taxon>
    </lineage>
</organism>
<evidence type="ECO:0000256" key="1">
    <source>
        <dbReference type="SAM" id="MobiDB-lite"/>
    </source>
</evidence>
<sequence>MSTTAAAAAAGGGGVEGTHTTIDNATTTTSIIHNNNNNNQEQEDDNKGNSSSITDQANHEVKLLLRGDTLKVYNTAIVLEEDEMSSGRRIIIHVDIPSILHRSRRGKEQQQYSTDIIVNRWLASMAWGRIDDTTGDWILAVDKISINPPIDENQSSSCNSEHHQQQQDTQQYTTDGVGGEGELANSILITYLEYLENKYIRERGYDNEEEDDDGEVEEVDKE</sequence>
<dbReference type="EMBL" id="JAAPAO010000557">
    <property type="protein sequence ID" value="KAF4657153.1"/>
    <property type="molecule type" value="Genomic_DNA"/>
</dbReference>
<feature type="compositionally biased region" description="Low complexity" evidence="1">
    <location>
        <begin position="17"/>
        <end position="40"/>
    </location>
</feature>
<reference evidence="2 3" key="1">
    <citation type="submission" date="2020-04" db="EMBL/GenBank/DDBJ databases">
        <title>Perkinsus chesapeaki whole genome sequence.</title>
        <authorList>
            <person name="Bogema D.R."/>
        </authorList>
    </citation>
    <scope>NUCLEOTIDE SEQUENCE [LARGE SCALE GENOMIC DNA]</scope>
    <source>
        <strain evidence="2">ATCC PRA-425</strain>
    </source>
</reference>
<comment type="caution">
    <text evidence="2">The sequence shown here is derived from an EMBL/GenBank/DDBJ whole genome shotgun (WGS) entry which is preliminary data.</text>
</comment>
<evidence type="ECO:0000313" key="3">
    <source>
        <dbReference type="Proteomes" id="UP000591131"/>
    </source>
</evidence>
<evidence type="ECO:0000313" key="2">
    <source>
        <dbReference type="EMBL" id="KAF4657153.1"/>
    </source>
</evidence>
<proteinExistence type="predicted"/>
<accession>A0A7J6LD90</accession>
<feature type="compositionally biased region" description="Acidic residues" evidence="1">
    <location>
        <begin position="207"/>
        <end position="222"/>
    </location>
</feature>
<keyword evidence="3" id="KW-1185">Reference proteome</keyword>
<feature type="region of interest" description="Disordered" evidence="1">
    <location>
        <begin position="150"/>
        <end position="178"/>
    </location>
</feature>